<sequence length="31" mass="3549">MHGLVALDENDRVLMHATLRCNKEQKSNVII</sequence>
<evidence type="ECO:0000313" key="1">
    <source>
        <dbReference type="EMBL" id="ADL52301.1"/>
    </source>
</evidence>
<dbReference type="HOGENOM" id="CLU_3395844_0_0_9"/>
<dbReference type="Proteomes" id="UP000002730">
    <property type="component" value="Chromosome"/>
</dbReference>
<evidence type="ECO:0000313" key="2">
    <source>
        <dbReference type="Proteomes" id="UP000002730"/>
    </source>
</evidence>
<organism evidence="1 2">
    <name type="scientific">Clostridium cellulovorans (strain ATCC 35296 / DSM 3052 / OCM 3 / 743B)</name>
    <dbReference type="NCBI Taxonomy" id="573061"/>
    <lineage>
        <taxon>Bacteria</taxon>
        <taxon>Bacillati</taxon>
        <taxon>Bacillota</taxon>
        <taxon>Clostridia</taxon>
        <taxon>Eubacteriales</taxon>
        <taxon>Clostridiaceae</taxon>
        <taxon>Clostridium</taxon>
    </lineage>
</organism>
<dbReference type="KEGG" id="ccb:Clocel_2591"/>
<name>D9SQU5_CLOC7</name>
<dbReference type="EMBL" id="CP002160">
    <property type="protein sequence ID" value="ADL52301.1"/>
    <property type="molecule type" value="Genomic_DNA"/>
</dbReference>
<protein>
    <submittedName>
        <fullName evidence="1">Uncharacterized protein</fullName>
    </submittedName>
</protein>
<reference evidence="1 2" key="1">
    <citation type="submission" date="2010-08" db="EMBL/GenBank/DDBJ databases">
        <title>Complete sequence of Clostridium cellulovorans 743B.</title>
        <authorList>
            <consortium name="US DOE Joint Genome Institute"/>
            <person name="Lucas S."/>
            <person name="Copeland A."/>
            <person name="Lapidus A."/>
            <person name="Cheng J.-F."/>
            <person name="Bruce D."/>
            <person name="Goodwin L."/>
            <person name="Pitluck S."/>
            <person name="Chertkov O."/>
            <person name="Detter J.C."/>
            <person name="Han C."/>
            <person name="Tapia R."/>
            <person name="Land M."/>
            <person name="Hauser L."/>
            <person name="Chang Y.-J."/>
            <person name="Jeffries C."/>
            <person name="Kyrpides N."/>
            <person name="Ivanova N."/>
            <person name="Mikhailova N."/>
            <person name="Hemme C.L."/>
            <person name="Woyke T."/>
        </authorList>
    </citation>
    <scope>NUCLEOTIDE SEQUENCE [LARGE SCALE GENOMIC DNA]</scope>
    <source>
        <strain evidence="2">ATCC 35296 / DSM 3052 / OCM 3 / 743B</strain>
    </source>
</reference>
<accession>D9SQU5</accession>
<gene>
    <name evidence="1" type="ordered locus">Clocel_2591</name>
</gene>
<proteinExistence type="predicted"/>
<dbReference type="STRING" id="573061.Clocel_2591"/>
<dbReference type="AlphaFoldDB" id="D9SQU5"/>
<keyword evidence="2" id="KW-1185">Reference proteome</keyword>